<reference evidence="2" key="1">
    <citation type="submission" date="2020-11" db="EMBL/GenBank/DDBJ databases">
        <title>Gallibacterium anatis 1637, full genome, WGS.</title>
        <authorList>
            <person name="Laishevtcev A.I."/>
            <person name="Yakimova E.A."/>
            <person name="Petkovich D."/>
            <person name="Stepanova T.V."/>
            <person name="Kalendr R.S."/>
            <person name="Rubalsky E.O."/>
            <person name="Zulkarneev E.R."/>
            <person name="Aleshkin A.V."/>
        </authorList>
    </citation>
    <scope>NUCLEOTIDE SEQUENCE</scope>
    <source>
        <strain evidence="2">1637</strain>
    </source>
</reference>
<protein>
    <submittedName>
        <fullName evidence="2">Uncharacterized protein</fullName>
    </submittedName>
</protein>
<comment type="caution">
    <text evidence="2">The sequence shown here is derived from an EMBL/GenBank/DDBJ whole genome shotgun (WGS) entry which is preliminary data.</text>
</comment>
<accession>A0A930Y5F9</accession>
<proteinExistence type="predicted"/>
<organism evidence="2">
    <name type="scientific">Gallibacterium anatis</name>
    <dbReference type="NCBI Taxonomy" id="750"/>
    <lineage>
        <taxon>Bacteria</taxon>
        <taxon>Pseudomonadati</taxon>
        <taxon>Pseudomonadota</taxon>
        <taxon>Gammaproteobacteria</taxon>
        <taxon>Pasteurellales</taxon>
        <taxon>Pasteurellaceae</taxon>
        <taxon>Gallibacterium</taxon>
    </lineage>
</organism>
<feature type="compositionally biased region" description="Polar residues" evidence="1">
    <location>
        <begin position="92"/>
        <end position="105"/>
    </location>
</feature>
<evidence type="ECO:0000313" key="2">
    <source>
        <dbReference type="EMBL" id="MBF4102980.1"/>
    </source>
</evidence>
<feature type="region of interest" description="Disordered" evidence="1">
    <location>
        <begin position="83"/>
        <end position="105"/>
    </location>
</feature>
<evidence type="ECO:0000256" key="1">
    <source>
        <dbReference type="SAM" id="MobiDB-lite"/>
    </source>
</evidence>
<gene>
    <name evidence="2" type="ORF">INT80_12510</name>
</gene>
<dbReference type="EMBL" id="JADION010000041">
    <property type="protein sequence ID" value="MBF4102980.1"/>
    <property type="molecule type" value="Genomic_DNA"/>
</dbReference>
<name>A0A930Y5F9_9PAST</name>
<dbReference type="AlphaFoldDB" id="A0A930Y5F9"/>
<sequence>MRLFQAILIAMAKPMTQMIIKVNQLSPSQKLTEATEADIVNAEDFKDGVQVQVILPKGTEAGDTVTLTVTPKEGQSFEVPYTVKGTDDVTGSDPSLSISRQQNSK</sequence>